<evidence type="ECO:0000313" key="2">
    <source>
        <dbReference type="Proteomes" id="UP001445076"/>
    </source>
</evidence>
<name>A0AAW0W808_CHEQU</name>
<dbReference type="Proteomes" id="UP001445076">
    <property type="component" value="Unassembled WGS sequence"/>
</dbReference>
<evidence type="ECO:0000313" key="1">
    <source>
        <dbReference type="EMBL" id="KAK8725195.1"/>
    </source>
</evidence>
<dbReference type="PANTHER" id="PTHR14352">
    <property type="entry name" value="HAUS AUGMIN-LIKE COMPLEX SUBUNIT 7"/>
    <property type="match status" value="1"/>
</dbReference>
<protein>
    <submittedName>
        <fullName evidence="1">Uncharacterized protein</fullName>
    </submittedName>
</protein>
<dbReference type="GO" id="GO:0051225">
    <property type="term" value="P:spindle assembly"/>
    <property type="evidence" value="ECO:0007669"/>
    <property type="project" value="TreeGrafter"/>
</dbReference>
<dbReference type="GO" id="GO:0070652">
    <property type="term" value="C:HAUS complex"/>
    <property type="evidence" value="ECO:0007669"/>
    <property type="project" value="TreeGrafter"/>
</dbReference>
<dbReference type="InterPro" id="IPR029711">
    <property type="entry name" value="Haus7-like"/>
</dbReference>
<reference evidence="1 2" key="1">
    <citation type="journal article" date="2024" name="BMC Genomics">
        <title>Genome assembly of redclaw crayfish (Cherax quadricarinatus) provides insights into its immune adaptation and hypoxia tolerance.</title>
        <authorList>
            <person name="Liu Z."/>
            <person name="Zheng J."/>
            <person name="Li H."/>
            <person name="Fang K."/>
            <person name="Wang S."/>
            <person name="He J."/>
            <person name="Zhou D."/>
            <person name="Weng S."/>
            <person name="Chi M."/>
            <person name="Gu Z."/>
            <person name="He J."/>
            <person name="Li F."/>
            <person name="Wang M."/>
        </authorList>
    </citation>
    <scope>NUCLEOTIDE SEQUENCE [LARGE SCALE GENOMIC DNA]</scope>
    <source>
        <strain evidence="1">ZL_2023a</strain>
    </source>
</reference>
<dbReference type="GO" id="GO:0031023">
    <property type="term" value="P:microtubule organizing center organization"/>
    <property type="evidence" value="ECO:0007669"/>
    <property type="project" value="TreeGrafter"/>
</dbReference>
<dbReference type="EMBL" id="JARKIK010000083">
    <property type="protein sequence ID" value="KAK8725195.1"/>
    <property type="molecule type" value="Genomic_DNA"/>
</dbReference>
<proteinExistence type="predicted"/>
<organism evidence="1 2">
    <name type="scientific">Cherax quadricarinatus</name>
    <name type="common">Australian red claw crayfish</name>
    <dbReference type="NCBI Taxonomy" id="27406"/>
    <lineage>
        <taxon>Eukaryota</taxon>
        <taxon>Metazoa</taxon>
        <taxon>Ecdysozoa</taxon>
        <taxon>Arthropoda</taxon>
        <taxon>Crustacea</taxon>
        <taxon>Multicrustacea</taxon>
        <taxon>Malacostraca</taxon>
        <taxon>Eumalacostraca</taxon>
        <taxon>Eucarida</taxon>
        <taxon>Decapoda</taxon>
        <taxon>Pleocyemata</taxon>
        <taxon>Astacidea</taxon>
        <taxon>Parastacoidea</taxon>
        <taxon>Parastacidae</taxon>
        <taxon>Cherax</taxon>
    </lineage>
</organism>
<dbReference type="GO" id="GO:0051011">
    <property type="term" value="F:microtubule minus-end binding"/>
    <property type="evidence" value="ECO:0007669"/>
    <property type="project" value="TreeGrafter"/>
</dbReference>
<sequence length="336" mass="37864">NKVEVVMTHKTPNNNTKMREEDILAGIITHLEYLSYNGLETMEPSWVRSVLLTAGVPRQSLMLWVLSQLVPTEAAEISTAPPHIHTQRILQCLSCMGICRSGDSEVIQGTAPAAAQLQFWQRCLDSISHVRRFSTSVKDQESESHSSSILLDQLADSPYLQPILKDGGTTVIPGDLREKYRMWCRYGQYIPVTDLLQDNHDQLNKQLEKYSAMEEHWKVQQTSTEQNELQANVCQGISDLSKQHELFQGVYSLYIAPWTTSNTQLELPNTGPLVHESNVKLTKLTQVLKRTEEASQRCEELGEQEKAVTRHSNHSSAITSTLHSLISQQSLAKSVQ</sequence>
<dbReference type="PANTHER" id="PTHR14352:SF2">
    <property type="entry name" value="HAUS AUGMIN-LIKE COMPLEX SUBUNIT 7"/>
    <property type="match status" value="1"/>
</dbReference>
<feature type="non-terminal residue" evidence="1">
    <location>
        <position position="1"/>
    </location>
</feature>
<comment type="caution">
    <text evidence="1">The sequence shown here is derived from an EMBL/GenBank/DDBJ whole genome shotgun (WGS) entry which is preliminary data.</text>
</comment>
<gene>
    <name evidence="1" type="ORF">OTU49_010749</name>
</gene>
<dbReference type="AlphaFoldDB" id="A0AAW0W808"/>
<accession>A0AAW0W808</accession>
<keyword evidence="2" id="KW-1185">Reference proteome</keyword>